<feature type="transmembrane region" description="Helical" evidence="2">
    <location>
        <begin position="19"/>
        <end position="42"/>
    </location>
</feature>
<dbReference type="Pfam" id="PF01554">
    <property type="entry name" value="MatE"/>
    <property type="match status" value="1"/>
</dbReference>
<keyword evidence="2" id="KW-0472">Membrane</keyword>
<feature type="non-terminal residue" evidence="3">
    <location>
        <position position="1"/>
    </location>
</feature>
<evidence type="ECO:0000256" key="1">
    <source>
        <dbReference type="ARBA" id="ARBA00022448"/>
    </source>
</evidence>
<dbReference type="GO" id="GO:0042910">
    <property type="term" value="F:xenobiotic transmembrane transporter activity"/>
    <property type="evidence" value="ECO:0007669"/>
    <property type="project" value="InterPro"/>
</dbReference>
<reference evidence="3" key="1">
    <citation type="submission" date="2018-05" db="EMBL/GenBank/DDBJ databases">
        <authorList>
            <person name="Lanie J.A."/>
            <person name="Ng W.-L."/>
            <person name="Kazmierczak K.M."/>
            <person name="Andrzejewski T.M."/>
            <person name="Davidsen T.M."/>
            <person name="Wayne K.J."/>
            <person name="Tettelin H."/>
            <person name="Glass J.I."/>
            <person name="Rusch D."/>
            <person name="Podicherti R."/>
            <person name="Tsui H.-C.T."/>
            <person name="Winkler M.E."/>
        </authorList>
    </citation>
    <scope>NUCLEOTIDE SEQUENCE</scope>
</reference>
<feature type="transmembrane region" description="Helical" evidence="2">
    <location>
        <begin position="220"/>
        <end position="241"/>
    </location>
</feature>
<dbReference type="InterPro" id="IPR050222">
    <property type="entry name" value="MATE_MdtK"/>
</dbReference>
<organism evidence="3">
    <name type="scientific">marine metagenome</name>
    <dbReference type="NCBI Taxonomy" id="408172"/>
    <lineage>
        <taxon>unclassified sequences</taxon>
        <taxon>metagenomes</taxon>
        <taxon>ecological metagenomes</taxon>
    </lineage>
</organism>
<name>A0A381V7M0_9ZZZZ</name>
<keyword evidence="1" id="KW-0813">Transport</keyword>
<dbReference type="PANTHER" id="PTHR43298">
    <property type="entry name" value="MULTIDRUG RESISTANCE PROTEIN NORM-RELATED"/>
    <property type="match status" value="1"/>
</dbReference>
<sequence length="243" mass="26558">VFQFVFPQDKAISKEVFKLAYPVIVSNLSRVLMSIFDVAMVGRLGAEALAATGMGAMMLWGALSLVLGIRTAVQTVASRRLGQKMDHEAGTAFHNGLFMATIYALPMSVAGWLWAKDIIPFFIDDVIATPLTVDYASIIFLSLLFSAYSFVFQGFYTGVEKTKIHMSVTITSNVINVYLNAGLIYGSEGVKSFFSETIPALSFLSHLWQWTSFPAMGVKGAAIATVVASLWMSVHYGAYLFSK</sequence>
<keyword evidence="2" id="KW-1133">Transmembrane helix</keyword>
<feature type="transmembrane region" description="Helical" evidence="2">
    <location>
        <begin position="135"/>
        <end position="156"/>
    </location>
</feature>
<dbReference type="GO" id="GO:0015297">
    <property type="term" value="F:antiporter activity"/>
    <property type="evidence" value="ECO:0007669"/>
    <property type="project" value="InterPro"/>
</dbReference>
<dbReference type="AlphaFoldDB" id="A0A381V7M0"/>
<feature type="transmembrane region" description="Helical" evidence="2">
    <location>
        <begin position="168"/>
        <end position="186"/>
    </location>
</feature>
<protein>
    <recommendedName>
        <fullName evidence="4">Polysaccharide biosynthesis protein C-terminal domain-containing protein</fullName>
    </recommendedName>
</protein>
<dbReference type="GO" id="GO:0005886">
    <property type="term" value="C:plasma membrane"/>
    <property type="evidence" value="ECO:0007669"/>
    <property type="project" value="TreeGrafter"/>
</dbReference>
<feature type="transmembrane region" description="Helical" evidence="2">
    <location>
        <begin position="48"/>
        <end position="73"/>
    </location>
</feature>
<keyword evidence="2" id="KW-0812">Transmembrane</keyword>
<gene>
    <name evidence="3" type="ORF">METZ01_LOCUS89038</name>
</gene>
<accession>A0A381V7M0</accession>
<evidence type="ECO:0000256" key="2">
    <source>
        <dbReference type="SAM" id="Phobius"/>
    </source>
</evidence>
<evidence type="ECO:0008006" key="4">
    <source>
        <dbReference type="Google" id="ProtNLM"/>
    </source>
</evidence>
<feature type="non-terminal residue" evidence="3">
    <location>
        <position position="243"/>
    </location>
</feature>
<evidence type="ECO:0000313" key="3">
    <source>
        <dbReference type="EMBL" id="SVA36184.1"/>
    </source>
</evidence>
<proteinExistence type="predicted"/>
<feature type="transmembrane region" description="Helical" evidence="2">
    <location>
        <begin position="93"/>
        <end position="115"/>
    </location>
</feature>
<dbReference type="InterPro" id="IPR002528">
    <property type="entry name" value="MATE_fam"/>
</dbReference>
<dbReference type="EMBL" id="UINC01008033">
    <property type="protein sequence ID" value="SVA36184.1"/>
    <property type="molecule type" value="Genomic_DNA"/>
</dbReference>
<dbReference type="PANTHER" id="PTHR43298:SF2">
    <property type="entry name" value="FMN_FAD EXPORTER YEEO-RELATED"/>
    <property type="match status" value="1"/>
</dbReference>